<dbReference type="Proteomes" id="UP000494120">
    <property type="component" value="Unassembled WGS sequence"/>
</dbReference>
<feature type="signal peptide" evidence="2">
    <location>
        <begin position="1"/>
        <end position="27"/>
    </location>
</feature>
<evidence type="ECO:0000256" key="2">
    <source>
        <dbReference type="SAM" id="SignalP"/>
    </source>
</evidence>
<proteinExistence type="predicted"/>
<keyword evidence="4" id="KW-1185">Reference proteome</keyword>
<comment type="caution">
    <text evidence="3">The sequence shown here is derived from an EMBL/GenBank/DDBJ whole genome shotgun (WGS) entry which is preliminary data.</text>
</comment>
<evidence type="ECO:0008006" key="5">
    <source>
        <dbReference type="Google" id="ProtNLM"/>
    </source>
</evidence>
<organism evidence="3 4">
    <name type="scientific">Burkholderia aenigmatica</name>
    <dbReference type="NCBI Taxonomy" id="2015348"/>
    <lineage>
        <taxon>Bacteria</taxon>
        <taxon>Pseudomonadati</taxon>
        <taxon>Pseudomonadota</taxon>
        <taxon>Betaproteobacteria</taxon>
        <taxon>Burkholderiales</taxon>
        <taxon>Burkholderiaceae</taxon>
        <taxon>Burkholderia</taxon>
        <taxon>Burkholderia cepacia complex</taxon>
    </lineage>
</organism>
<feature type="region of interest" description="Disordered" evidence="1">
    <location>
        <begin position="29"/>
        <end position="93"/>
    </location>
</feature>
<feature type="compositionally biased region" description="Basic and acidic residues" evidence="1">
    <location>
        <begin position="61"/>
        <end position="87"/>
    </location>
</feature>
<reference evidence="3 4" key="1">
    <citation type="submission" date="2019-09" db="EMBL/GenBank/DDBJ databases">
        <authorList>
            <person name="Depoorter E."/>
        </authorList>
    </citation>
    <scope>NUCLEOTIDE SEQUENCE [LARGE SCALE GENOMIC DNA]</scope>
    <source>
        <strain evidence="3 4">R-17378</strain>
    </source>
</reference>
<sequence length="93" mass="9877">MDCMRFPRSSAVAVVITCACFVVPIHAQEPESPAATTASQAVRAPSESGSPAPASIPRNGGDGKTRAQVRRELEQAERVGEMKRVDRFYGSGS</sequence>
<keyword evidence="2" id="KW-0732">Signal</keyword>
<accession>A0ABY6XSJ5</accession>
<feature type="compositionally biased region" description="Low complexity" evidence="1">
    <location>
        <begin position="44"/>
        <end position="57"/>
    </location>
</feature>
<dbReference type="InterPro" id="IPR025421">
    <property type="entry name" value="DUF4148"/>
</dbReference>
<evidence type="ECO:0000256" key="1">
    <source>
        <dbReference type="SAM" id="MobiDB-lite"/>
    </source>
</evidence>
<name>A0ABY6XSJ5_9BURK</name>
<protein>
    <recommendedName>
        <fullName evidence="5">DUF4148 domain-containing protein</fullName>
    </recommendedName>
</protein>
<gene>
    <name evidence="3" type="ORF">BLA17378_03478</name>
</gene>
<evidence type="ECO:0000313" key="3">
    <source>
        <dbReference type="EMBL" id="VWC74113.1"/>
    </source>
</evidence>
<feature type="chain" id="PRO_5046172660" description="DUF4148 domain-containing protein" evidence="2">
    <location>
        <begin position="28"/>
        <end position="93"/>
    </location>
</feature>
<dbReference type="EMBL" id="CABVQG010000011">
    <property type="protein sequence ID" value="VWC74113.1"/>
    <property type="molecule type" value="Genomic_DNA"/>
</dbReference>
<dbReference type="Pfam" id="PF13663">
    <property type="entry name" value="DUF4148"/>
    <property type="match status" value="1"/>
</dbReference>
<evidence type="ECO:0000313" key="4">
    <source>
        <dbReference type="Proteomes" id="UP000494120"/>
    </source>
</evidence>
<dbReference type="PROSITE" id="PS51257">
    <property type="entry name" value="PROKAR_LIPOPROTEIN"/>
    <property type="match status" value="1"/>
</dbReference>